<reference evidence="1" key="1">
    <citation type="submission" date="2019-12" db="EMBL/GenBank/DDBJ databases">
        <title>Comparative genomics gives insights into the taxonomy of the Azoarcus-Aromatoleum group and reveals separate origins of nif in the plant-associated Azoarcus and non-plant-associated Aromatoleum sub-groups.</title>
        <authorList>
            <person name="Lafos M."/>
            <person name="Maluk M."/>
            <person name="Batista M."/>
            <person name="Junghare M."/>
            <person name="Carmona M."/>
            <person name="Faoro H."/>
            <person name="Cruz L.M."/>
            <person name="Battistoni F."/>
            <person name="De Souza E."/>
            <person name="Pedrosa F."/>
            <person name="Chen W.-M."/>
            <person name="Poole P.S."/>
            <person name="Dixon R.A."/>
            <person name="James E.K."/>
        </authorList>
    </citation>
    <scope>NUCLEOTIDE SEQUENCE</scope>
    <source>
        <strain evidence="1">U120</strain>
    </source>
</reference>
<gene>
    <name evidence="1" type="ORF">GO608_15375</name>
</gene>
<evidence type="ECO:0000313" key="1">
    <source>
        <dbReference type="EMBL" id="NMF94706.1"/>
    </source>
</evidence>
<dbReference type="EMBL" id="WTVH01000035">
    <property type="protein sequence ID" value="NMF94706.1"/>
    <property type="molecule type" value="Genomic_DNA"/>
</dbReference>
<accession>A0ABX1N5Z9</accession>
<keyword evidence="2" id="KW-1185">Reference proteome</keyword>
<comment type="caution">
    <text evidence="1">The sequence shown here is derived from an EMBL/GenBank/DDBJ whole genome shotgun (WGS) entry which is preliminary data.</text>
</comment>
<dbReference type="Proteomes" id="UP000601990">
    <property type="component" value="Unassembled WGS sequence"/>
</dbReference>
<sequence length="60" mass="6571">MKLHSMSRSTVVARDDDVGCEFFRIGPEQELAVAEFGEPAGRLGDLVAHELDLEIDADDP</sequence>
<proteinExistence type="predicted"/>
<evidence type="ECO:0000313" key="2">
    <source>
        <dbReference type="Proteomes" id="UP000601990"/>
    </source>
</evidence>
<organism evidence="1 2">
    <name type="scientific">Aromatoleum buckelii</name>
    <dbReference type="NCBI Taxonomy" id="200254"/>
    <lineage>
        <taxon>Bacteria</taxon>
        <taxon>Pseudomonadati</taxon>
        <taxon>Pseudomonadota</taxon>
        <taxon>Betaproteobacteria</taxon>
        <taxon>Rhodocyclales</taxon>
        <taxon>Rhodocyclaceae</taxon>
        <taxon>Aromatoleum</taxon>
    </lineage>
</organism>
<name>A0ABX1N5Z9_9RHOO</name>
<protein>
    <submittedName>
        <fullName evidence="1">Uncharacterized protein</fullName>
    </submittedName>
</protein>